<feature type="region of interest" description="Disordered" evidence="1">
    <location>
        <begin position="220"/>
        <end position="263"/>
    </location>
</feature>
<gene>
    <name evidence="3" type="ORF">R1sor_010878</name>
</gene>
<comment type="caution">
    <text evidence="3">The sequence shown here is derived from an EMBL/GenBank/DDBJ whole genome shotgun (WGS) entry which is preliminary data.</text>
</comment>
<organism evidence="3 4">
    <name type="scientific">Riccia sorocarpa</name>
    <dbReference type="NCBI Taxonomy" id="122646"/>
    <lineage>
        <taxon>Eukaryota</taxon>
        <taxon>Viridiplantae</taxon>
        <taxon>Streptophyta</taxon>
        <taxon>Embryophyta</taxon>
        <taxon>Marchantiophyta</taxon>
        <taxon>Marchantiopsida</taxon>
        <taxon>Marchantiidae</taxon>
        <taxon>Marchantiales</taxon>
        <taxon>Ricciaceae</taxon>
        <taxon>Riccia</taxon>
    </lineage>
</organism>
<proteinExistence type="predicted"/>
<dbReference type="EMBL" id="JBJQOH010000002">
    <property type="protein sequence ID" value="KAL3696802.1"/>
    <property type="molecule type" value="Genomic_DNA"/>
</dbReference>
<evidence type="ECO:0000313" key="4">
    <source>
        <dbReference type="Proteomes" id="UP001633002"/>
    </source>
</evidence>
<evidence type="ECO:0000313" key="3">
    <source>
        <dbReference type="EMBL" id="KAL3696802.1"/>
    </source>
</evidence>
<protein>
    <submittedName>
        <fullName evidence="3">Uncharacterized protein</fullName>
    </submittedName>
</protein>
<keyword evidence="4" id="KW-1185">Reference proteome</keyword>
<sequence>MESHVPKLDYKLAIADVPYGFNFKDCKHEDKELFSLQNFHNMISSFASVTESDYWTMVIFHSLQQAENVGKALSDFGCSVVLGVWVKTNCKNAGGPRLVNNHEYFTVGFWSREGKMSMKHFGSSDTKQLWIFVLVLVPLWCVLFKLAVTVSPSKKYNRQFMFLPARVMLMSQKKLPNAEQETHLGGKHSVEVTIDPETLQAQVTSLECSQQPAEQLLALPAPWSPSGTVQDPASGPSELFPVAAGPSDPIQDPASGISAELQD</sequence>
<accession>A0ABD3I213</accession>
<keyword evidence="2" id="KW-1133">Transmembrane helix</keyword>
<name>A0ABD3I213_9MARC</name>
<evidence type="ECO:0000256" key="1">
    <source>
        <dbReference type="SAM" id="MobiDB-lite"/>
    </source>
</evidence>
<dbReference type="AlphaFoldDB" id="A0ABD3I213"/>
<keyword evidence="2" id="KW-0812">Transmembrane</keyword>
<feature type="transmembrane region" description="Helical" evidence="2">
    <location>
        <begin position="129"/>
        <end position="148"/>
    </location>
</feature>
<evidence type="ECO:0000256" key="2">
    <source>
        <dbReference type="SAM" id="Phobius"/>
    </source>
</evidence>
<keyword evidence="2" id="KW-0472">Membrane</keyword>
<dbReference type="Proteomes" id="UP001633002">
    <property type="component" value="Unassembled WGS sequence"/>
</dbReference>
<reference evidence="3 4" key="1">
    <citation type="submission" date="2024-09" db="EMBL/GenBank/DDBJ databases">
        <title>Chromosome-scale assembly of Riccia sorocarpa.</title>
        <authorList>
            <person name="Paukszto L."/>
        </authorList>
    </citation>
    <scope>NUCLEOTIDE SEQUENCE [LARGE SCALE GENOMIC DNA]</scope>
    <source>
        <strain evidence="3">LP-2024</strain>
        <tissue evidence="3">Aerial parts of the thallus</tissue>
    </source>
</reference>